<sequence>MFFLISFCTVANSGFLDVLHWPNLTLNFDGIDNIAENGIITKTGEMLPFEVIIYATGFISKQDRYPMHVRGSNGATIQGYYDAHGGPTAYLGTAVPDIPNFYLLVGPNTGIPASTLFMEEVQVNPVNFLLDISINS</sequence>
<dbReference type="InterPro" id="IPR036188">
    <property type="entry name" value="FAD/NAD-bd_sf"/>
</dbReference>
<protein>
    <submittedName>
        <fullName evidence="2">Uncharacterized protein</fullName>
    </submittedName>
</protein>
<comment type="similarity">
    <text evidence="1">Belongs to the FAD-binding monooxygenase family.</text>
</comment>
<dbReference type="EMBL" id="JABBWK010000005">
    <property type="protein sequence ID" value="KAG1906247.1"/>
    <property type="molecule type" value="Genomic_DNA"/>
</dbReference>
<dbReference type="Gene3D" id="3.50.50.60">
    <property type="entry name" value="FAD/NAD(P)-binding domain"/>
    <property type="match status" value="1"/>
</dbReference>
<name>A0AAD4EHI5_9AGAM</name>
<proteinExistence type="inferred from homology"/>
<dbReference type="PANTHER" id="PTHR42877:SF5">
    <property type="entry name" value="L-ORNITHINE N(5)-MONOOXYGENASE-RELATED"/>
    <property type="match status" value="1"/>
</dbReference>
<accession>A0AAD4EHI5</accession>
<dbReference type="InterPro" id="IPR051209">
    <property type="entry name" value="FAD-bind_Monooxygenase_sf"/>
</dbReference>
<dbReference type="PANTHER" id="PTHR42877">
    <property type="entry name" value="L-ORNITHINE N(5)-MONOOXYGENASE-RELATED"/>
    <property type="match status" value="1"/>
</dbReference>
<comment type="caution">
    <text evidence="2">The sequence shown here is derived from an EMBL/GenBank/DDBJ whole genome shotgun (WGS) entry which is preliminary data.</text>
</comment>
<evidence type="ECO:0000313" key="2">
    <source>
        <dbReference type="EMBL" id="KAG1906247.1"/>
    </source>
</evidence>
<gene>
    <name evidence="2" type="ORF">F5891DRAFT_975674</name>
</gene>
<dbReference type="SUPFAM" id="SSF51905">
    <property type="entry name" value="FAD/NAD(P)-binding domain"/>
    <property type="match status" value="1"/>
</dbReference>
<dbReference type="AlphaFoldDB" id="A0AAD4EHI5"/>
<dbReference type="Proteomes" id="UP001195769">
    <property type="component" value="Unassembled WGS sequence"/>
</dbReference>
<evidence type="ECO:0000256" key="1">
    <source>
        <dbReference type="ARBA" id="ARBA00010139"/>
    </source>
</evidence>
<dbReference type="RefSeq" id="XP_041231822.1">
    <property type="nucleotide sequence ID" value="XM_041376550.1"/>
</dbReference>
<dbReference type="GeneID" id="64670848"/>
<evidence type="ECO:0000313" key="3">
    <source>
        <dbReference type="Proteomes" id="UP001195769"/>
    </source>
</evidence>
<reference evidence="2" key="1">
    <citation type="journal article" date="2020" name="New Phytol.">
        <title>Comparative genomics reveals dynamic genome evolution in host specialist ectomycorrhizal fungi.</title>
        <authorList>
            <person name="Lofgren L.A."/>
            <person name="Nguyen N.H."/>
            <person name="Vilgalys R."/>
            <person name="Ruytinx J."/>
            <person name="Liao H.L."/>
            <person name="Branco S."/>
            <person name="Kuo A."/>
            <person name="LaButti K."/>
            <person name="Lipzen A."/>
            <person name="Andreopoulos W."/>
            <person name="Pangilinan J."/>
            <person name="Riley R."/>
            <person name="Hundley H."/>
            <person name="Na H."/>
            <person name="Barry K."/>
            <person name="Grigoriev I.V."/>
            <person name="Stajich J.E."/>
            <person name="Kennedy P.G."/>
        </authorList>
    </citation>
    <scope>NUCLEOTIDE SEQUENCE</scope>
    <source>
        <strain evidence="2">FC203</strain>
    </source>
</reference>
<organism evidence="2 3">
    <name type="scientific">Suillus fuscotomentosus</name>
    <dbReference type="NCBI Taxonomy" id="1912939"/>
    <lineage>
        <taxon>Eukaryota</taxon>
        <taxon>Fungi</taxon>
        <taxon>Dikarya</taxon>
        <taxon>Basidiomycota</taxon>
        <taxon>Agaricomycotina</taxon>
        <taxon>Agaricomycetes</taxon>
        <taxon>Agaricomycetidae</taxon>
        <taxon>Boletales</taxon>
        <taxon>Suillineae</taxon>
        <taxon>Suillaceae</taxon>
        <taxon>Suillus</taxon>
    </lineage>
</organism>
<keyword evidence="3" id="KW-1185">Reference proteome</keyword>